<dbReference type="Pfam" id="PF00001">
    <property type="entry name" value="7tm_1"/>
    <property type="match status" value="1"/>
</dbReference>
<keyword evidence="7 8" id="KW-0807">Transducer</keyword>
<evidence type="ECO:0000313" key="13">
    <source>
        <dbReference type="Proteomes" id="UP001634394"/>
    </source>
</evidence>
<dbReference type="PANTHER" id="PTHR24238">
    <property type="entry name" value="G-PROTEIN COUPLED RECEPTOR"/>
    <property type="match status" value="1"/>
</dbReference>
<feature type="transmembrane region" description="Helical" evidence="10">
    <location>
        <begin position="396"/>
        <end position="420"/>
    </location>
</feature>
<evidence type="ECO:0000256" key="5">
    <source>
        <dbReference type="ARBA" id="ARBA00023136"/>
    </source>
</evidence>
<evidence type="ECO:0000256" key="10">
    <source>
        <dbReference type="SAM" id="Phobius"/>
    </source>
</evidence>
<feature type="transmembrane region" description="Helical" evidence="10">
    <location>
        <begin position="49"/>
        <end position="74"/>
    </location>
</feature>
<comment type="similarity">
    <text evidence="8">Belongs to the G-protein coupled receptor 1 family.</text>
</comment>
<dbReference type="PRINTS" id="PR00237">
    <property type="entry name" value="GPCRRHODOPSN"/>
</dbReference>
<evidence type="ECO:0000256" key="9">
    <source>
        <dbReference type="SAM" id="MobiDB-lite"/>
    </source>
</evidence>
<feature type="domain" description="G-protein coupled receptors family 1 profile" evidence="11">
    <location>
        <begin position="67"/>
        <end position="417"/>
    </location>
</feature>
<gene>
    <name evidence="12" type="ORF">ACJMK2_003981</name>
</gene>
<evidence type="ECO:0000313" key="12">
    <source>
        <dbReference type="EMBL" id="KAL3891732.1"/>
    </source>
</evidence>
<feature type="transmembrane region" description="Helical" evidence="10">
    <location>
        <begin position="216"/>
        <end position="240"/>
    </location>
</feature>
<evidence type="ECO:0000256" key="7">
    <source>
        <dbReference type="ARBA" id="ARBA00023224"/>
    </source>
</evidence>
<evidence type="ECO:0000256" key="8">
    <source>
        <dbReference type="RuleBase" id="RU000688"/>
    </source>
</evidence>
<dbReference type="InterPro" id="IPR017452">
    <property type="entry name" value="GPCR_Rhodpsn_7TM"/>
</dbReference>
<dbReference type="Proteomes" id="UP001634394">
    <property type="component" value="Unassembled WGS sequence"/>
</dbReference>
<feature type="transmembrane region" description="Helical" evidence="10">
    <location>
        <begin position="127"/>
        <end position="148"/>
    </location>
</feature>
<dbReference type="EMBL" id="JBJQND010000001">
    <property type="protein sequence ID" value="KAL3891732.1"/>
    <property type="molecule type" value="Genomic_DNA"/>
</dbReference>
<evidence type="ECO:0000259" key="11">
    <source>
        <dbReference type="PROSITE" id="PS50262"/>
    </source>
</evidence>
<feature type="compositionally biased region" description="Polar residues" evidence="9">
    <location>
        <begin position="310"/>
        <end position="321"/>
    </location>
</feature>
<comment type="caution">
    <text evidence="12">The sequence shown here is derived from an EMBL/GenBank/DDBJ whole genome shotgun (WGS) entry which is preliminary data.</text>
</comment>
<dbReference type="SUPFAM" id="SSF81321">
    <property type="entry name" value="Family A G protein-coupled receptor-like"/>
    <property type="match status" value="1"/>
</dbReference>
<proteinExistence type="inferred from homology"/>
<dbReference type="AlphaFoldDB" id="A0ABD3Y0F8"/>
<accession>A0ABD3Y0F8</accession>
<dbReference type="PROSITE" id="PS50262">
    <property type="entry name" value="G_PROTEIN_RECEP_F1_2"/>
    <property type="match status" value="1"/>
</dbReference>
<dbReference type="PROSITE" id="PS00237">
    <property type="entry name" value="G_PROTEIN_RECEP_F1_1"/>
    <property type="match status" value="1"/>
</dbReference>
<keyword evidence="6 8" id="KW-0675">Receptor</keyword>
<reference evidence="12 13" key="1">
    <citation type="submission" date="2024-11" db="EMBL/GenBank/DDBJ databases">
        <title>Chromosome-level genome assembly of the freshwater bivalve Anodonta woodiana.</title>
        <authorList>
            <person name="Chen X."/>
        </authorList>
    </citation>
    <scope>NUCLEOTIDE SEQUENCE [LARGE SCALE GENOMIC DNA]</scope>
    <source>
        <strain evidence="12">MN2024</strain>
        <tissue evidence="12">Gills</tissue>
    </source>
</reference>
<dbReference type="GO" id="GO:0004930">
    <property type="term" value="F:G protein-coupled receptor activity"/>
    <property type="evidence" value="ECO:0007669"/>
    <property type="project" value="UniProtKB-KW"/>
</dbReference>
<feature type="transmembrane region" description="Helical" evidence="10">
    <location>
        <begin position="358"/>
        <end position="376"/>
    </location>
</feature>
<feature type="transmembrane region" description="Helical" evidence="10">
    <location>
        <begin position="160"/>
        <end position="180"/>
    </location>
</feature>
<organism evidence="12 13">
    <name type="scientific">Sinanodonta woodiana</name>
    <name type="common">Chinese pond mussel</name>
    <name type="synonym">Anodonta woodiana</name>
    <dbReference type="NCBI Taxonomy" id="1069815"/>
    <lineage>
        <taxon>Eukaryota</taxon>
        <taxon>Metazoa</taxon>
        <taxon>Spiralia</taxon>
        <taxon>Lophotrochozoa</taxon>
        <taxon>Mollusca</taxon>
        <taxon>Bivalvia</taxon>
        <taxon>Autobranchia</taxon>
        <taxon>Heteroconchia</taxon>
        <taxon>Palaeoheterodonta</taxon>
        <taxon>Unionida</taxon>
        <taxon>Unionoidea</taxon>
        <taxon>Unionidae</taxon>
        <taxon>Unioninae</taxon>
        <taxon>Sinanodonta</taxon>
    </lineage>
</organism>
<feature type="region of interest" description="Disordered" evidence="9">
    <location>
        <begin position="310"/>
        <end position="329"/>
    </location>
</feature>
<dbReference type="PANTHER" id="PTHR24238:SF47">
    <property type="entry name" value="ECDYSTEROIDS_DOPAMINE RECEPTOR-RELATED"/>
    <property type="match status" value="1"/>
</dbReference>
<keyword evidence="13" id="KW-1185">Reference proteome</keyword>
<sequence>MGSTYLSASNRTGGSQAVVNVSVLENVTSVTGAYHAYSLEEINDKVAHIYLAPIIFVGILMVIGVVGNGLVLYIYSLKFKSSSHRVFIIVLSFVDLVTCSIGMPFVIVDFRYSLIFYFVSICKTLRFVNYFMSLSSAFILIAIAVDRYRKICLPWRKQMSLYLVRISCCISLVLGFAVSWPAPVLFGYNTVQIGYGNLTGASCQTDDKYKNKPYQAYFNITLLFILFGVFLSLTTLYSLIGRQIYYQGRNARGRMKRNSSQAALNLQQIQTAGNENNSIEKDRKDSSINKQYCTEKETGLTITINSTSLSRTNDSSTSNTGCKKKRIRHRTTRQYSRNIDSLEKCAQRKYRRLFRTTFMMFVISVVFFISYFPHIFLHVATFVNQDFVLSMSNAEYATYVVFLYSFFINNVANPFIYGMFDSKFRKEIMYLWMRASEKSPIKLSMKDNDYN</sequence>
<protein>
    <recommendedName>
        <fullName evidence="11">G-protein coupled receptors family 1 profile domain-containing protein</fullName>
    </recommendedName>
</protein>
<keyword evidence="5 10" id="KW-0472">Membrane</keyword>
<feature type="transmembrane region" description="Helical" evidence="10">
    <location>
        <begin position="86"/>
        <end position="107"/>
    </location>
</feature>
<dbReference type="CDD" id="cd00637">
    <property type="entry name" value="7tm_classA_rhodopsin-like"/>
    <property type="match status" value="1"/>
</dbReference>
<evidence type="ECO:0000256" key="4">
    <source>
        <dbReference type="ARBA" id="ARBA00023040"/>
    </source>
</evidence>
<evidence type="ECO:0000256" key="6">
    <source>
        <dbReference type="ARBA" id="ARBA00023170"/>
    </source>
</evidence>
<dbReference type="InterPro" id="IPR000276">
    <property type="entry name" value="GPCR_Rhodpsn"/>
</dbReference>
<evidence type="ECO:0000256" key="3">
    <source>
        <dbReference type="ARBA" id="ARBA00022989"/>
    </source>
</evidence>
<comment type="subcellular location">
    <subcellularLocation>
        <location evidence="1">Membrane</location>
        <topology evidence="1">Multi-pass membrane protein</topology>
    </subcellularLocation>
</comment>
<dbReference type="GO" id="GO:0016020">
    <property type="term" value="C:membrane"/>
    <property type="evidence" value="ECO:0007669"/>
    <property type="project" value="UniProtKB-SubCell"/>
</dbReference>
<name>A0ABD3Y0F8_SINWO</name>
<keyword evidence="3 10" id="KW-1133">Transmembrane helix</keyword>
<keyword evidence="2 8" id="KW-0812">Transmembrane</keyword>
<evidence type="ECO:0000256" key="2">
    <source>
        <dbReference type="ARBA" id="ARBA00022692"/>
    </source>
</evidence>
<dbReference type="Gene3D" id="1.20.1070.10">
    <property type="entry name" value="Rhodopsin 7-helix transmembrane proteins"/>
    <property type="match status" value="2"/>
</dbReference>
<keyword evidence="4 8" id="KW-0297">G-protein coupled receptor</keyword>
<evidence type="ECO:0000256" key="1">
    <source>
        <dbReference type="ARBA" id="ARBA00004141"/>
    </source>
</evidence>